<feature type="non-terminal residue" evidence="1">
    <location>
        <position position="1"/>
    </location>
</feature>
<protein>
    <submittedName>
        <fullName evidence="1">34819_t:CDS:1</fullName>
    </submittedName>
</protein>
<evidence type="ECO:0000313" key="1">
    <source>
        <dbReference type="EMBL" id="CAG8816051.1"/>
    </source>
</evidence>
<comment type="caution">
    <text evidence="1">The sequence shown here is derived from an EMBL/GenBank/DDBJ whole genome shotgun (WGS) entry which is preliminary data.</text>
</comment>
<evidence type="ECO:0000313" key="2">
    <source>
        <dbReference type="Proteomes" id="UP000789920"/>
    </source>
</evidence>
<accession>A0ACA9RZA4</accession>
<proteinExistence type="predicted"/>
<feature type="non-terminal residue" evidence="1">
    <location>
        <position position="229"/>
    </location>
</feature>
<name>A0ACA9RZA4_9GLOM</name>
<keyword evidence="2" id="KW-1185">Reference proteome</keyword>
<dbReference type="EMBL" id="CAJVQC010078071">
    <property type="protein sequence ID" value="CAG8816051.1"/>
    <property type="molecule type" value="Genomic_DNA"/>
</dbReference>
<organism evidence="1 2">
    <name type="scientific">Racocetra persica</name>
    <dbReference type="NCBI Taxonomy" id="160502"/>
    <lineage>
        <taxon>Eukaryota</taxon>
        <taxon>Fungi</taxon>
        <taxon>Fungi incertae sedis</taxon>
        <taxon>Mucoromycota</taxon>
        <taxon>Glomeromycotina</taxon>
        <taxon>Glomeromycetes</taxon>
        <taxon>Diversisporales</taxon>
        <taxon>Gigasporaceae</taxon>
        <taxon>Racocetra</taxon>
    </lineage>
</organism>
<reference evidence="1" key="1">
    <citation type="submission" date="2021-06" db="EMBL/GenBank/DDBJ databases">
        <authorList>
            <person name="Kallberg Y."/>
            <person name="Tangrot J."/>
            <person name="Rosling A."/>
        </authorList>
    </citation>
    <scope>NUCLEOTIDE SEQUENCE</scope>
    <source>
        <strain evidence="1">MA461A</strain>
    </source>
</reference>
<gene>
    <name evidence="1" type="ORF">RPERSI_LOCUS24365</name>
</gene>
<sequence>IFYLEQLQSFNDVFFFNMLQPHDKNTKINEPYVEDDLSDTSDQDPYTKTQILKNQPHNADIIYDAPAMDKHLWKLISLQAKEIDKFLSKKYIETAFKDFRPLFLDTLFYTNELRREQSLKVISPNYTPPIEKKEQTVVRSNIIIKEIVSDPLMLKVQRRPQLWGSPKILQQPKLYDQLIEKLLPVRKRYQSEWFSPSSLNIILIKANNPTIPELLNEIQKLLEKQVIEE</sequence>
<dbReference type="Proteomes" id="UP000789920">
    <property type="component" value="Unassembled WGS sequence"/>
</dbReference>